<evidence type="ECO:0000313" key="4">
    <source>
        <dbReference type="EMBL" id="KAF2147345.1"/>
    </source>
</evidence>
<organism evidence="4 5">
    <name type="scientific">Aplosporella prunicola CBS 121167</name>
    <dbReference type="NCBI Taxonomy" id="1176127"/>
    <lineage>
        <taxon>Eukaryota</taxon>
        <taxon>Fungi</taxon>
        <taxon>Dikarya</taxon>
        <taxon>Ascomycota</taxon>
        <taxon>Pezizomycotina</taxon>
        <taxon>Dothideomycetes</taxon>
        <taxon>Dothideomycetes incertae sedis</taxon>
        <taxon>Botryosphaeriales</taxon>
        <taxon>Aplosporellaceae</taxon>
        <taxon>Aplosporella</taxon>
    </lineage>
</organism>
<dbReference type="GO" id="GO:0061632">
    <property type="term" value="F:RNA lariat debranching enzyme activator activity"/>
    <property type="evidence" value="ECO:0007669"/>
    <property type="project" value="TreeGrafter"/>
</dbReference>
<dbReference type="Proteomes" id="UP000799438">
    <property type="component" value="Unassembled WGS sequence"/>
</dbReference>
<protein>
    <recommendedName>
        <fullName evidence="6">Cwf19-like C-terminal domain-containing protein</fullName>
    </recommendedName>
</protein>
<dbReference type="OrthoDB" id="444325at2759"/>
<dbReference type="GO" id="GO:0071014">
    <property type="term" value="C:post-mRNA release spliceosomal complex"/>
    <property type="evidence" value="ECO:0007669"/>
    <property type="project" value="TreeGrafter"/>
</dbReference>
<dbReference type="Pfam" id="PF04677">
    <property type="entry name" value="CwfJ_C_1"/>
    <property type="match status" value="1"/>
</dbReference>
<evidence type="ECO:0000256" key="1">
    <source>
        <dbReference type="SAM" id="MobiDB-lite"/>
    </source>
</evidence>
<dbReference type="InterPro" id="IPR006768">
    <property type="entry name" value="Cwf19-like_C_dom-1"/>
</dbReference>
<feature type="region of interest" description="Disordered" evidence="1">
    <location>
        <begin position="268"/>
        <end position="307"/>
    </location>
</feature>
<dbReference type="RefSeq" id="XP_033403053.1">
    <property type="nucleotide sequence ID" value="XM_033543763.1"/>
</dbReference>
<evidence type="ECO:0000259" key="3">
    <source>
        <dbReference type="Pfam" id="PF04677"/>
    </source>
</evidence>
<dbReference type="AlphaFoldDB" id="A0A6A6BVP4"/>
<sequence>MASKIVVVGDVNGQFPEVFKKIAGLHAKNAFAFAIVVGDLFTDPQIAKPEDEENESNLVNGKIEIPLPIYFALGQRSLPVKIVQKLEETGGEICSNLSFLGKRSTLKTSEGIRVVALGGALDPRITVGVSKDKYPPFYGEDDARALRGANSADILITSQWPASIRTGSKVDFAAEGEEGLFQKQCVADLCAALKPRYHFSVSPNAFYEREPFFHPPSDETSEGYRITRFISLAPYGNPKKAKWIYAFSIDPTAAPPVTIPGGTTASPLAFVGKKRPQQSQESSYRFSTEGRQPRGRNKRQRAPPPTPGECFFCLSNPTVATHLITSIGNESYMTTAKGPLSTASTFAPSLKSPCHILIIPFHHAPTLASIDDAESRKNTFVEMCRYRSSLHAMLKTLGKSELGAVSWEVSRAGGIHTHWQFLPVPVDLIKRGLVEAAFKVEAQNEKYPAFEKKDVGDGYEEGNDFFRLQIWTPAGSEEDSEDKKTNLILPLDSSFRFDLQFGRRVLAKLLGLDNRAHWQDCGQTHEDEVGDAEAFKAAFKPYDFSLEE</sequence>
<dbReference type="CDD" id="cd07380">
    <property type="entry name" value="MPP_CWF19_N"/>
    <property type="match status" value="1"/>
</dbReference>
<proteinExistence type="predicted"/>
<feature type="domain" description="Cwf19-like C-terminal" evidence="3">
    <location>
        <begin position="306"/>
        <end position="431"/>
    </location>
</feature>
<feature type="domain" description="Cwf19-like protein C-terminal" evidence="2">
    <location>
        <begin position="484"/>
        <end position="544"/>
    </location>
</feature>
<evidence type="ECO:0000313" key="5">
    <source>
        <dbReference type="Proteomes" id="UP000799438"/>
    </source>
</evidence>
<keyword evidence="5" id="KW-1185">Reference proteome</keyword>
<dbReference type="PANTHER" id="PTHR12072">
    <property type="entry name" value="CWF19, CELL CYCLE CONTROL PROTEIN"/>
    <property type="match status" value="1"/>
</dbReference>
<dbReference type="InterPro" id="IPR040194">
    <property type="entry name" value="Cwf19-like"/>
</dbReference>
<dbReference type="PANTHER" id="PTHR12072:SF4">
    <property type="entry name" value="CWF19-LIKE PROTEIN 1"/>
    <property type="match status" value="1"/>
</dbReference>
<dbReference type="Pfam" id="PF04676">
    <property type="entry name" value="CwfJ_C_2"/>
    <property type="match status" value="1"/>
</dbReference>
<dbReference type="EMBL" id="ML995474">
    <property type="protein sequence ID" value="KAF2147345.1"/>
    <property type="molecule type" value="Genomic_DNA"/>
</dbReference>
<gene>
    <name evidence="4" type="ORF">K452DRAFT_314529</name>
</gene>
<dbReference type="GO" id="GO:0000398">
    <property type="term" value="P:mRNA splicing, via spliceosome"/>
    <property type="evidence" value="ECO:0007669"/>
    <property type="project" value="TreeGrafter"/>
</dbReference>
<dbReference type="GeneID" id="54301260"/>
<dbReference type="InterPro" id="IPR006767">
    <property type="entry name" value="Cwf19-like_C_dom-2"/>
</dbReference>
<evidence type="ECO:0000259" key="2">
    <source>
        <dbReference type="Pfam" id="PF04676"/>
    </source>
</evidence>
<accession>A0A6A6BVP4</accession>
<evidence type="ECO:0008006" key="6">
    <source>
        <dbReference type="Google" id="ProtNLM"/>
    </source>
</evidence>
<name>A0A6A6BVP4_9PEZI</name>
<feature type="compositionally biased region" description="Polar residues" evidence="1">
    <location>
        <begin position="277"/>
        <end position="290"/>
    </location>
</feature>
<reference evidence="4" key="1">
    <citation type="journal article" date="2020" name="Stud. Mycol.">
        <title>101 Dothideomycetes genomes: a test case for predicting lifestyles and emergence of pathogens.</title>
        <authorList>
            <person name="Haridas S."/>
            <person name="Albert R."/>
            <person name="Binder M."/>
            <person name="Bloem J."/>
            <person name="Labutti K."/>
            <person name="Salamov A."/>
            <person name="Andreopoulos B."/>
            <person name="Baker S."/>
            <person name="Barry K."/>
            <person name="Bills G."/>
            <person name="Bluhm B."/>
            <person name="Cannon C."/>
            <person name="Castanera R."/>
            <person name="Culley D."/>
            <person name="Daum C."/>
            <person name="Ezra D."/>
            <person name="Gonzalez J."/>
            <person name="Henrissat B."/>
            <person name="Kuo A."/>
            <person name="Liang C."/>
            <person name="Lipzen A."/>
            <person name="Lutzoni F."/>
            <person name="Magnuson J."/>
            <person name="Mondo S."/>
            <person name="Nolan M."/>
            <person name="Ohm R."/>
            <person name="Pangilinan J."/>
            <person name="Park H.-J."/>
            <person name="Ramirez L."/>
            <person name="Alfaro M."/>
            <person name="Sun H."/>
            <person name="Tritt A."/>
            <person name="Yoshinaga Y."/>
            <person name="Zwiers L.-H."/>
            <person name="Turgeon B."/>
            <person name="Goodwin S."/>
            <person name="Spatafora J."/>
            <person name="Crous P."/>
            <person name="Grigoriev I."/>
        </authorList>
    </citation>
    <scope>NUCLEOTIDE SEQUENCE</scope>
    <source>
        <strain evidence="4">CBS 121167</strain>
    </source>
</reference>